<evidence type="ECO:0000313" key="16">
    <source>
        <dbReference type="Proteomes" id="UP000061362"/>
    </source>
</evidence>
<feature type="domain" description="Dehydrogenase E1 component" evidence="9">
    <location>
        <begin position="58"/>
        <end position="335"/>
    </location>
</feature>
<dbReference type="Proteomes" id="UP000062475">
    <property type="component" value="Chromosome"/>
</dbReference>
<evidence type="ECO:0000256" key="5">
    <source>
        <dbReference type="ARBA" id="ARBA00023002"/>
    </source>
</evidence>
<dbReference type="Proteomes" id="UP000061362">
    <property type="component" value="Chromosome"/>
</dbReference>
<dbReference type="AlphaFoldDB" id="A0A0K1SYF8"/>
<dbReference type="InterPro" id="IPR029061">
    <property type="entry name" value="THDP-binding"/>
</dbReference>
<dbReference type="EC" id="1.2.7.11" evidence="4"/>
<dbReference type="RefSeq" id="WP_012021161.1">
    <property type="nucleotide sequence ID" value="NZ_AP019770.1"/>
</dbReference>
<sequence length="344" mass="38039">MFLKPEPTIKDLKGLLESANFTLDQLLNMYYQMNLIREFEEAIGAKYYEGKNPFNMASGPIRGEMHLSSGQEAVAVGVGGNLRKEDVVVSTHRPHHHAIAKGTDIRKLAAEIFGKSTGLCGGKGGHMHLFDKEVRFSCSGIVGASFPQAAGAAFAFKYRGEDNVAVAFAGEGAANHGTFYETLNAASLWELPLIVVIEDNMYADSTPKSVALATPHHFQRAMSLNVPSFLVDGMDVIDVYLATRKAVQRARSGGGPSLIEAVTYRFRGHFEGDGQEYRERDEVELWRVMDPITRLGNRLTKLGVEKERLENERRKARERVEDALKFAEESPYPEPSTALVGVFK</sequence>
<evidence type="ECO:0000256" key="8">
    <source>
        <dbReference type="SAM" id="Coils"/>
    </source>
</evidence>
<dbReference type="Proteomes" id="UP000056255">
    <property type="component" value="Chromosome"/>
</dbReference>
<evidence type="ECO:0000313" key="18">
    <source>
        <dbReference type="Proteomes" id="UP000062475"/>
    </source>
</evidence>
<dbReference type="GO" id="GO:0047553">
    <property type="term" value="F:2-oxoglutarate synthase activity"/>
    <property type="evidence" value="ECO:0007669"/>
    <property type="project" value="UniProtKB-ARBA"/>
</dbReference>
<dbReference type="EMBL" id="CP012176">
    <property type="protein sequence ID" value="AKV84311.1"/>
    <property type="molecule type" value="Genomic_DNA"/>
</dbReference>
<dbReference type="Proteomes" id="UP000068832">
    <property type="component" value="Chromosome"/>
</dbReference>
<evidence type="ECO:0000256" key="3">
    <source>
        <dbReference type="ARBA" id="ARBA00011631"/>
    </source>
</evidence>
<dbReference type="OMA" id="FCSTYRD"/>
<organism evidence="12 17">
    <name type="scientific">Metallosphaera sedula</name>
    <dbReference type="NCBI Taxonomy" id="43687"/>
    <lineage>
        <taxon>Archaea</taxon>
        <taxon>Thermoproteota</taxon>
        <taxon>Thermoprotei</taxon>
        <taxon>Sulfolobales</taxon>
        <taxon>Sulfolobaceae</taxon>
        <taxon>Metallosphaera</taxon>
    </lineage>
</organism>
<keyword evidence="8" id="KW-0175">Coiled coil</keyword>
<evidence type="ECO:0000313" key="14">
    <source>
        <dbReference type="EMBL" id="AKV84311.1"/>
    </source>
</evidence>
<dbReference type="Gene3D" id="3.40.50.970">
    <property type="match status" value="1"/>
</dbReference>
<dbReference type="GO" id="GO:0019164">
    <property type="term" value="F:pyruvate synthase activity"/>
    <property type="evidence" value="ECO:0007669"/>
    <property type="project" value="UniProtKB-ARBA"/>
</dbReference>
<keyword evidence="6" id="KW-0786">Thiamine pyrophosphate</keyword>
<evidence type="ECO:0000313" key="15">
    <source>
        <dbReference type="Proteomes" id="UP000056255"/>
    </source>
</evidence>
<dbReference type="EMBL" id="CP012175">
    <property type="protein sequence ID" value="AKV82067.1"/>
    <property type="molecule type" value="Genomic_DNA"/>
</dbReference>
<proteinExistence type="predicted"/>
<reference evidence="14 15" key="2">
    <citation type="submission" date="2015-07" db="EMBL/GenBank/DDBJ databases">
        <title>Physiological, transcriptional responses and genome re-sequencing of acid resistant extremely thermoacidophilic Metallosphaera sedula SARC-M1.</title>
        <authorList>
            <person name="Ai C."/>
            <person name="McCarthy S."/>
            <person name="Eckrich V."/>
            <person name="Rudrappa D."/>
            <person name="Qiu G."/>
            <person name="Blum P."/>
        </authorList>
    </citation>
    <scope>NUCLEOTIDE SEQUENCE [LARGE SCALE GENOMIC DNA]</scope>
    <source>
        <strain evidence="14 15">SARC-M1</strain>
    </source>
</reference>
<evidence type="ECO:0000313" key="10">
    <source>
        <dbReference type="EMBL" id="AKV75334.1"/>
    </source>
</evidence>
<dbReference type="GO" id="GO:0018491">
    <property type="term" value="F:2-oxobutyrate synthase activity"/>
    <property type="evidence" value="ECO:0007669"/>
    <property type="project" value="UniProtKB-ARBA"/>
</dbReference>
<dbReference type="EMBL" id="CP012172">
    <property type="protein sequence ID" value="AKV75334.1"/>
    <property type="molecule type" value="Genomic_DNA"/>
</dbReference>
<evidence type="ECO:0000256" key="2">
    <source>
        <dbReference type="ARBA" id="ARBA00003908"/>
    </source>
</evidence>
<evidence type="ECO:0000313" key="12">
    <source>
        <dbReference type="EMBL" id="AKV79822.1"/>
    </source>
</evidence>
<dbReference type="Pfam" id="PF00676">
    <property type="entry name" value="E1_dh"/>
    <property type="match status" value="1"/>
</dbReference>
<dbReference type="PANTHER" id="PTHR11516">
    <property type="entry name" value="PYRUVATE DEHYDROGENASE E1 COMPONENT, ALPHA SUBUNIT BACTERIAL AND ORGANELLAR"/>
    <property type="match status" value="1"/>
</dbReference>
<evidence type="ECO:0000256" key="7">
    <source>
        <dbReference type="ARBA" id="ARBA00048893"/>
    </source>
</evidence>
<reference evidence="16 17" key="1">
    <citation type="journal article" date="2015" name="Genome Announc.">
        <title>Complete Genome Sequences of Evolved Arsenate-Resistant Metallosphaera sedula Strains.</title>
        <authorList>
            <person name="Ai C."/>
            <person name="McCarthy S."/>
            <person name="Schackwitz W."/>
            <person name="Martin J."/>
            <person name="Lipzen A."/>
            <person name="Blum P."/>
        </authorList>
    </citation>
    <scope>NUCLEOTIDE SEQUENCE [LARGE SCALE GENOMIC DNA]</scope>
    <source>
        <strain evidence="12 17">ARS120-1</strain>
        <strain evidence="13 16">ARS120-2</strain>
        <strain evidence="10 19">ARS50-1</strain>
        <strain evidence="11 18">ARS50-2</strain>
    </source>
</reference>
<evidence type="ECO:0000313" key="13">
    <source>
        <dbReference type="EMBL" id="AKV82067.1"/>
    </source>
</evidence>
<feature type="coiled-coil region" evidence="8">
    <location>
        <begin position="292"/>
        <end position="326"/>
    </location>
</feature>
<dbReference type="EMBL" id="CP012173">
    <property type="protein sequence ID" value="AKV77577.1"/>
    <property type="molecule type" value="Genomic_DNA"/>
</dbReference>
<dbReference type="GeneID" id="91755707"/>
<evidence type="ECO:0000313" key="11">
    <source>
        <dbReference type="EMBL" id="AKV77577.1"/>
    </source>
</evidence>
<dbReference type="EMBL" id="CP012174">
    <property type="protein sequence ID" value="AKV79822.1"/>
    <property type="molecule type" value="Genomic_DNA"/>
</dbReference>
<evidence type="ECO:0000256" key="4">
    <source>
        <dbReference type="ARBA" id="ARBA00012691"/>
    </source>
</evidence>
<dbReference type="GO" id="GO:0004739">
    <property type="term" value="F:pyruvate dehydrogenase (acetyl-transferring) activity"/>
    <property type="evidence" value="ECO:0007669"/>
    <property type="project" value="TreeGrafter"/>
</dbReference>
<dbReference type="PANTHER" id="PTHR11516:SF60">
    <property type="entry name" value="PYRUVATE DEHYDROGENASE E1 COMPONENT SUBUNIT ALPHA"/>
    <property type="match status" value="1"/>
</dbReference>
<comment type="catalytic activity">
    <reaction evidence="7">
        <text>a 2-oxocarboxylate + 2 oxidized [2Fe-2S]-[ferredoxin] + CoA = an acyl-CoA + 2 reduced [2Fe-2S]-[ferredoxin] + CO2 + H(+)</text>
        <dbReference type="Rhea" id="RHEA:42316"/>
        <dbReference type="Rhea" id="RHEA-COMP:10000"/>
        <dbReference type="Rhea" id="RHEA-COMP:10001"/>
        <dbReference type="ChEBI" id="CHEBI:15378"/>
        <dbReference type="ChEBI" id="CHEBI:16526"/>
        <dbReference type="ChEBI" id="CHEBI:33737"/>
        <dbReference type="ChEBI" id="CHEBI:33738"/>
        <dbReference type="ChEBI" id="CHEBI:35179"/>
        <dbReference type="ChEBI" id="CHEBI:57287"/>
        <dbReference type="ChEBI" id="CHEBI:58342"/>
        <dbReference type="EC" id="1.2.7.11"/>
    </reaction>
</comment>
<evidence type="ECO:0000256" key="1">
    <source>
        <dbReference type="ARBA" id="ARBA00001964"/>
    </source>
</evidence>
<comment type="cofactor">
    <cofactor evidence="1">
        <name>thiamine diphosphate</name>
        <dbReference type="ChEBI" id="CHEBI:58937"/>
    </cofactor>
</comment>
<dbReference type="Proteomes" id="UP000062398">
    <property type="component" value="Chromosome"/>
</dbReference>
<evidence type="ECO:0000256" key="6">
    <source>
        <dbReference type="ARBA" id="ARBA00023052"/>
    </source>
</evidence>
<evidence type="ECO:0000313" key="19">
    <source>
        <dbReference type="Proteomes" id="UP000068832"/>
    </source>
</evidence>
<dbReference type="SUPFAM" id="SSF52518">
    <property type="entry name" value="Thiamin diphosphate-binding fold (THDP-binding)"/>
    <property type="match status" value="1"/>
</dbReference>
<dbReference type="InterPro" id="IPR050642">
    <property type="entry name" value="PDH_E1_Alpha_Subunit"/>
</dbReference>
<dbReference type="OrthoDB" id="25266at2157"/>
<name>A0A0K1SYF8_9CREN</name>
<comment type="function">
    <text evidence="2">Catalyzes the coenzyme A-dependent oxidative decarboxylation of different 2-oxoacids such as 2-oxoglutarate, pyruvate and 2-oxobutyrate to form their CoA derivatives.</text>
</comment>
<dbReference type="InterPro" id="IPR001017">
    <property type="entry name" value="DH_E1"/>
</dbReference>
<evidence type="ECO:0000259" key="9">
    <source>
        <dbReference type="Pfam" id="PF00676"/>
    </source>
</evidence>
<keyword evidence="5" id="KW-0560">Oxidoreductase</keyword>
<gene>
    <name evidence="10" type="ORF">MsedA_1232</name>
    <name evidence="11" type="ORF">MsedB_1234</name>
    <name evidence="12" type="ORF">MsedC_1232</name>
    <name evidence="13" type="ORF">MsedD_1233</name>
    <name evidence="14" type="ORF">MsedE_1236</name>
</gene>
<accession>A0A0K1SYF8</accession>
<evidence type="ECO:0000313" key="17">
    <source>
        <dbReference type="Proteomes" id="UP000062398"/>
    </source>
</evidence>
<dbReference type="CDD" id="cd02000">
    <property type="entry name" value="TPP_E1_PDC_ADC_BCADC"/>
    <property type="match status" value="1"/>
</dbReference>
<comment type="subunit">
    <text evidence="3">Heterodimer composed of an alpha and a beta subunit.</text>
</comment>
<dbReference type="PATRIC" id="fig|43687.5.peg.1320"/>
<protein>
    <recommendedName>
        <fullName evidence="4">2-oxoacid oxidoreductase (ferredoxin)</fullName>
        <ecNumber evidence="4">1.2.7.11</ecNumber>
    </recommendedName>
</protein>